<protein>
    <recommendedName>
        <fullName evidence="4">Cytochrome C oxidase assembly protein</fullName>
    </recommendedName>
</protein>
<organism evidence="2 3">
    <name type="scientific">Marivivens donghaensis</name>
    <dbReference type="NCBI Taxonomy" id="1699413"/>
    <lineage>
        <taxon>Bacteria</taxon>
        <taxon>Pseudomonadati</taxon>
        <taxon>Pseudomonadota</taxon>
        <taxon>Alphaproteobacteria</taxon>
        <taxon>Rhodobacterales</taxon>
        <taxon>Paracoccaceae</taxon>
        <taxon>Marivivens group</taxon>
        <taxon>Marivivens</taxon>
    </lineage>
</organism>
<evidence type="ECO:0000256" key="1">
    <source>
        <dbReference type="SAM" id="Phobius"/>
    </source>
</evidence>
<sequence>MIKVEHELHQRRKGRNYGVLILLLAFAAMVLGLTVVKVQQLGDARQFESNDHVLRPALLPDETEGEGTQ</sequence>
<dbReference type="Proteomes" id="UP000709466">
    <property type="component" value="Unassembled WGS sequence"/>
</dbReference>
<keyword evidence="1" id="KW-0812">Transmembrane</keyword>
<comment type="caution">
    <text evidence="2">The sequence shown here is derived from an EMBL/GenBank/DDBJ whole genome shotgun (WGS) entry which is preliminary data.</text>
</comment>
<gene>
    <name evidence="2" type="ORF">HCZ30_06065</name>
</gene>
<accession>A0ABX0VXL1</accession>
<evidence type="ECO:0000313" key="2">
    <source>
        <dbReference type="EMBL" id="NIY72001.1"/>
    </source>
</evidence>
<dbReference type="EMBL" id="JAATOP010000003">
    <property type="protein sequence ID" value="NIY72001.1"/>
    <property type="molecule type" value="Genomic_DNA"/>
</dbReference>
<evidence type="ECO:0000313" key="3">
    <source>
        <dbReference type="Proteomes" id="UP000709466"/>
    </source>
</evidence>
<keyword evidence="1" id="KW-1133">Transmembrane helix</keyword>
<feature type="transmembrane region" description="Helical" evidence="1">
    <location>
        <begin position="17"/>
        <end position="36"/>
    </location>
</feature>
<name>A0ABX0VXL1_9RHOB</name>
<dbReference type="RefSeq" id="WP_167637392.1">
    <property type="nucleotide sequence ID" value="NZ_JAATOP010000003.1"/>
</dbReference>
<proteinExistence type="predicted"/>
<reference evidence="2 3" key="1">
    <citation type="submission" date="2020-03" db="EMBL/GenBank/DDBJ databases">
        <title>Bacterial isolates of synthetic phycosphere.</title>
        <authorList>
            <person name="Fu H."/>
            <person name="Moran M.A."/>
        </authorList>
    </citation>
    <scope>NUCLEOTIDE SEQUENCE [LARGE SCALE GENOMIC DNA]</scope>
    <source>
        <strain evidence="2 3">HF1</strain>
    </source>
</reference>
<keyword evidence="3" id="KW-1185">Reference proteome</keyword>
<keyword evidence="1" id="KW-0472">Membrane</keyword>
<evidence type="ECO:0008006" key="4">
    <source>
        <dbReference type="Google" id="ProtNLM"/>
    </source>
</evidence>